<reference evidence="2 3" key="1">
    <citation type="journal article" date="2015" name="Proc. Natl. Acad. Sci. U.S.A.">
        <title>The resurrection genome of Boea hygrometrica: A blueprint for survival of dehydration.</title>
        <authorList>
            <person name="Xiao L."/>
            <person name="Yang G."/>
            <person name="Zhang L."/>
            <person name="Yang X."/>
            <person name="Zhao S."/>
            <person name="Ji Z."/>
            <person name="Zhou Q."/>
            <person name="Hu M."/>
            <person name="Wang Y."/>
            <person name="Chen M."/>
            <person name="Xu Y."/>
            <person name="Jin H."/>
            <person name="Xiao X."/>
            <person name="Hu G."/>
            <person name="Bao F."/>
            <person name="Hu Y."/>
            <person name="Wan P."/>
            <person name="Li L."/>
            <person name="Deng X."/>
            <person name="Kuang T."/>
            <person name="Xiang C."/>
            <person name="Zhu J.K."/>
            <person name="Oliver M.J."/>
            <person name="He Y."/>
        </authorList>
    </citation>
    <scope>NUCLEOTIDE SEQUENCE [LARGE SCALE GENOMIC DNA]</scope>
    <source>
        <strain evidence="3">cv. XS01</strain>
    </source>
</reference>
<keyword evidence="3" id="KW-1185">Reference proteome</keyword>
<feature type="region of interest" description="Disordered" evidence="1">
    <location>
        <begin position="333"/>
        <end position="368"/>
    </location>
</feature>
<feature type="compositionally biased region" description="Polar residues" evidence="1">
    <location>
        <begin position="220"/>
        <end position="231"/>
    </location>
</feature>
<name>A0A2Z7ATK5_9LAMI</name>
<feature type="region of interest" description="Disordered" evidence="1">
    <location>
        <begin position="381"/>
        <end position="400"/>
    </location>
</feature>
<dbReference type="AlphaFoldDB" id="A0A2Z7ATK5"/>
<protein>
    <submittedName>
        <fullName evidence="2">F-box/FBD/LRR-repeat protein</fullName>
    </submittedName>
</protein>
<sequence length="507" mass="56444">MLDLGLHIKHTNYNTTLLHRAAHLLLSPSADATHTRRSRPRAAAPFIGLAPAATKRRFRPCQNPSDLLVQIDGGIVFPVALDASKVTIDKRPMNGLLIDFNVLNVSLGKNFKLPLRPRETGSGSAIADNTADNRFCKDSGHDACTSIWTLPTHIYTTPDTRCFTTAQPVVAQLMNCACHIIHKTYASNNNTEQTQHYTYYPCQIHAVKQAHIRTSNLLSNSYYKQGPSNADPQPAKPTQAIDQGPKHRKATAGSYEFNQCYSTPCNSAESSKQHKTGSEHLSQQARTEMLTEYKREMSSRTSLASSKRPNAISKRSVSARGVQRYHSYFNRSSLPSVIEEDKGPSNADPPPAKPTQAIDQGPKHRKATAGSYEVNQCYSTPCNSAESSKQHKTGSEHLSQQARTEMLTEYKREMSSRTSLASSKRPNVYIQRSVSARGVQRYHSYFNRSCLPSAIEEDKNRIQKGDVFAHLTSFKQPSERYIQTKRLSKRSPTLPLLLQSELSTIGN</sequence>
<dbReference type="Proteomes" id="UP000250235">
    <property type="component" value="Unassembled WGS sequence"/>
</dbReference>
<feature type="region of interest" description="Disordered" evidence="1">
    <location>
        <begin position="266"/>
        <end position="285"/>
    </location>
</feature>
<organism evidence="2 3">
    <name type="scientific">Dorcoceras hygrometricum</name>
    <dbReference type="NCBI Taxonomy" id="472368"/>
    <lineage>
        <taxon>Eukaryota</taxon>
        <taxon>Viridiplantae</taxon>
        <taxon>Streptophyta</taxon>
        <taxon>Embryophyta</taxon>
        <taxon>Tracheophyta</taxon>
        <taxon>Spermatophyta</taxon>
        <taxon>Magnoliopsida</taxon>
        <taxon>eudicotyledons</taxon>
        <taxon>Gunneridae</taxon>
        <taxon>Pentapetalae</taxon>
        <taxon>asterids</taxon>
        <taxon>lamiids</taxon>
        <taxon>Lamiales</taxon>
        <taxon>Gesneriaceae</taxon>
        <taxon>Didymocarpoideae</taxon>
        <taxon>Trichosporeae</taxon>
        <taxon>Loxocarpinae</taxon>
        <taxon>Dorcoceras</taxon>
    </lineage>
</organism>
<feature type="compositionally biased region" description="Polar residues" evidence="1">
    <location>
        <begin position="299"/>
        <end position="316"/>
    </location>
</feature>
<dbReference type="EMBL" id="KV012851">
    <property type="protein sequence ID" value="KZV24210.1"/>
    <property type="molecule type" value="Genomic_DNA"/>
</dbReference>
<accession>A0A2Z7ATK5</accession>
<evidence type="ECO:0000256" key="1">
    <source>
        <dbReference type="SAM" id="MobiDB-lite"/>
    </source>
</evidence>
<evidence type="ECO:0000313" key="2">
    <source>
        <dbReference type="EMBL" id="KZV24210.1"/>
    </source>
</evidence>
<feature type="region of interest" description="Disordered" evidence="1">
    <location>
        <begin position="220"/>
        <end position="249"/>
    </location>
</feature>
<feature type="region of interest" description="Disordered" evidence="1">
    <location>
        <begin position="293"/>
        <end position="319"/>
    </location>
</feature>
<proteinExistence type="predicted"/>
<evidence type="ECO:0000313" key="3">
    <source>
        <dbReference type="Proteomes" id="UP000250235"/>
    </source>
</evidence>
<gene>
    <name evidence="2" type="ORF">F511_28073</name>
</gene>